<evidence type="ECO:0000313" key="3">
    <source>
        <dbReference type="Proteomes" id="UP000584670"/>
    </source>
</evidence>
<keyword evidence="2" id="KW-0378">Hydrolase</keyword>
<name>A0A7X1J7Q3_9ACTN</name>
<dbReference type="Proteomes" id="UP000584670">
    <property type="component" value="Unassembled WGS sequence"/>
</dbReference>
<dbReference type="Gene3D" id="3.40.50.1820">
    <property type="entry name" value="alpha/beta hydrolase"/>
    <property type="match status" value="1"/>
</dbReference>
<dbReference type="RefSeq" id="WP_186285595.1">
    <property type="nucleotide sequence ID" value="NZ_JACMSF010000040.1"/>
</dbReference>
<keyword evidence="3" id="KW-1185">Reference proteome</keyword>
<dbReference type="GO" id="GO:0016787">
    <property type="term" value="F:hydrolase activity"/>
    <property type="evidence" value="ECO:0007669"/>
    <property type="project" value="UniProtKB-KW"/>
</dbReference>
<gene>
    <name evidence="2" type="ORF">H4N64_30130</name>
</gene>
<accession>A0A7X1J7Q3</accession>
<evidence type="ECO:0000313" key="2">
    <source>
        <dbReference type="EMBL" id="MBC2905748.1"/>
    </source>
</evidence>
<dbReference type="Pfam" id="PF12697">
    <property type="entry name" value="Abhydrolase_6"/>
    <property type="match status" value="1"/>
</dbReference>
<feature type="domain" description="AB hydrolase-1" evidence="1">
    <location>
        <begin position="4"/>
        <end position="219"/>
    </location>
</feature>
<organism evidence="2 3">
    <name type="scientific">Streptomyces cupreus</name>
    <dbReference type="NCBI Taxonomy" id="2759956"/>
    <lineage>
        <taxon>Bacteria</taxon>
        <taxon>Bacillati</taxon>
        <taxon>Actinomycetota</taxon>
        <taxon>Actinomycetes</taxon>
        <taxon>Kitasatosporales</taxon>
        <taxon>Streptomycetaceae</taxon>
        <taxon>Streptomyces</taxon>
    </lineage>
</organism>
<dbReference type="PANTHER" id="PTHR43798">
    <property type="entry name" value="MONOACYLGLYCEROL LIPASE"/>
    <property type="match status" value="1"/>
</dbReference>
<evidence type="ECO:0000259" key="1">
    <source>
        <dbReference type="Pfam" id="PF12697"/>
    </source>
</evidence>
<dbReference type="InterPro" id="IPR029058">
    <property type="entry name" value="AB_hydrolase_fold"/>
</dbReference>
<sequence length="228" mass="24101">MPALIFIHAFGSSGRAFQAQTTALGEEYRVHTPDLPGHGSAPGPLTLDRAVATVRQVLTEAEEPAYLVAVSGGVSVALLTALAEPEKVAGLVLSGGAAHTGGAGAAVQRLVLGLLPQPLLVRALAPMYSGGMAAHRQQAEEDLRRLGKGDFLAGLRELGRLDLRPRLTEVEAPTLVLCGSKDRANIPFAEELAEGMPRARLRLIADAGHIWNLQQPQLFTRIVQEFAG</sequence>
<protein>
    <submittedName>
        <fullName evidence="2">Alpha/beta fold hydrolase</fullName>
    </submittedName>
</protein>
<reference evidence="2 3" key="1">
    <citation type="submission" date="2020-08" db="EMBL/GenBank/DDBJ databases">
        <title>Streptomyces sp. PSKA01 genome sequencing and assembly.</title>
        <authorList>
            <person name="Mandal S."/>
            <person name="Maiti P.K."/>
            <person name="Das P."/>
        </authorList>
    </citation>
    <scope>NUCLEOTIDE SEQUENCE [LARGE SCALE GENOMIC DNA]</scope>
    <source>
        <strain evidence="2 3">PSKA01</strain>
    </source>
</reference>
<dbReference type="AlphaFoldDB" id="A0A7X1J7Q3"/>
<dbReference type="EMBL" id="JACMSF010000040">
    <property type="protein sequence ID" value="MBC2905748.1"/>
    <property type="molecule type" value="Genomic_DNA"/>
</dbReference>
<dbReference type="InterPro" id="IPR000073">
    <property type="entry name" value="AB_hydrolase_1"/>
</dbReference>
<dbReference type="SUPFAM" id="SSF53474">
    <property type="entry name" value="alpha/beta-Hydrolases"/>
    <property type="match status" value="1"/>
</dbReference>
<proteinExistence type="predicted"/>
<dbReference type="InterPro" id="IPR050266">
    <property type="entry name" value="AB_hydrolase_sf"/>
</dbReference>
<comment type="caution">
    <text evidence="2">The sequence shown here is derived from an EMBL/GenBank/DDBJ whole genome shotgun (WGS) entry which is preliminary data.</text>
</comment>